<organism evidence="4 5">
    <name type="scientific">Cercophora scortea</name>
    <dbReference type="NCBI Taxonomy" id="314031"/>
    <lineage>
        <taxon>Eukaryota</taxon>
        <taxon>Fungi</taxon>
        <taxon>Dikarya</taxon>
        <taxon>Ascomycota</taxon>
        <taxon>Pezizomycotina</taxon>
        <taxon>Sordariomycetes</taxon>
        <taxon>Sordariomycetidae</taxon>
        <taxon>Sordariales</taxon>
        <taxon>Lasiosphaeriaceae</taxon>
        <taxon>Cercophora</taxon>
    </lineage>
</organism>
<name>A0AAE0IPA5_9PEZI</name>
<dbReference type="InterPro" id="IPR022771">
    <property type="entry name" value="WAPL_C"/>
</dbReference>
<accession>A0AAE0IPA5</accession>
<feature type="compositionally biased region" description="Polar residues" evidence="2">
    <location>
        <begin position="197"/>
        <end position="211"/>
    </location>
</feature>
<comment type="similarity">
    <text evidence="1">Belongs to the WAPL family.</text>
</comment>
<gene>
    <name evidence="4" type="ORF">B0T19DRAFT_442351</name>
</gene>
<dbReference type="Pfam" id="PF07814">
    <property type="entry name" value="WAPL"/>
    <property type="match status" value="1"/>
</dbReference>
<evidence type="ECO:0000256" key="1">
    <source>
        <dbReference type="ARBA" id="ARBA00006854"/>
    </source>
</evidence>
<feature type="compositionally biased region" description="Pro residues" evidence="2">
    <location>
        <begin position="57"/>
        <end position="66"/>
    </location>
</feature>
<evidence type="ECO:0000256" key="2">
    <source>
        <dbReference type="SAM" id="MobiDB-lite"/>
    </source>
</evidence>
<protein>
    <submittedName>
        <fullName evidence="4">Wings apart-like protein regulation of heterochromatin-domain-containing protein</fullName>
    </submittedName>
</protein>
<dbReference type="InterPro" id="IPR039874">
    <property type="entry name" value="WAPL"/>
</dbReference>
<feature type="compositionally biased region" description="Low complexity" evidence="2">
    <location>
        <begin position="67"/>
        <end position="83"/>
    </location>
</feature>
<dbReference type="PANTHER" id="PTHR22100:SF13">
    <property type="entry name" value="WINGS APART-LIKE PROTEIN HOMOLOG"/>
    <property type="match status" value="1"/>
</dbReference>
<feature type="compositionally biased region" description="Low complexity" evidence="2">
    <location>
        <begin position="46"/>
        <end position="56"/>
    </location>
</feature>
<comment type="caution">
    <text evidence="4">The sequence shown here is derived from an EMBL/GenBank/DDBJ whole genome shotgun (WGS) entry which is preliminary data.</text>
</comment>
<dbReference type="AlphaFoldDB" id="A0AAE0IPA5"/>
<reference evidence="4" key="1">
    <citation type="journal article" date="2023" name="Mol. Phylogenet. Evol.">
        <title>Genome-scale phylogeny and comparative genomics of the fungal order Sordariales.</title>
        <authorList>
            <person name="Hensen N."/>
            <person name="Bonometti L."/>
            <person name="Westerberg I."/>
            <person name="Brannstrom I.O."/>
            <person name="Guillou S."/>
            <person name="Cros-Aarteil S."/>
            <person name="Calhoun S."/>
            <person name="Haridas S."/>
            <person name="Kuo A."/>
            <person name="Mondo S."/>
            <person name="Pangilinan J."/>
            <person name="Riley R."/>
            <person name="LaButti K."/>
            <person name="Andreopoulos B."/>
            <person name="Lipzen A."/>
            <person name="Chen C."/>
            <person name="Yan M."/>
            <person name="Daum C."/>
            <person name="Ng V."/>
            <person name="Clum A."/>
            <person name="Steindorff A."/>
            <person name="Ohm R.A."/>
            <person name="Martin F."/>
            <person name="Silar P."/>
            <person name="Natvig D.O."/>
            <person name="Lalanne C."/>
            <person name="Gautier V."/>
            <person name="Ament-Velasquez S.L."/>
            <person name="Kruys A."/>
            <person name="Hutchinson M.I."/>
            <person name="Powell A.J."/>
            <person name="Barry K."/>
            <person name="Miller A.N."/>
            <person name="Grigoriev I.V."/>
            <person name="Debuchy R."/>
            <person name="Gladieux P."/>
            <person name="Hiltunen Thoren M."/>
            <person name="Johannesson H."/>
        </authorList>
    </citation>
    <scope>NUCLEOTIDE SEQUENCE</scope>
    <source>
        <strain evidence="4">SMH4131-1</strain>
    </source>
</reference>
<dbReference type="Gene3D" id="1.25.10.10">
    <property type="entry name" value="Leucine-rich Repeat Variant"/>
    <property type="match status" value="1"/>
</dbReference>
<evidence type="ECO:0000259" key="3">
    <source>
        <dbReference type="Pfam" id="PF07814"/>
    </source>
</evidence>
<dbReference type="InterPro" id="IPR011989">
    <property type="entry name" value="ARM-like"/>
</dbReference>
<proteinExistence type="inferred from homology"/>
<dbReference type="Proteomes" id="UP001286456">
    <property type="component" value="Unassembled WGS sequence"/>
</dbReference>
<reference evidence="4" key="2">
    <citation type="submission" date="2023-06" db="EMBL/GenBank/DDBJ databases">
        <authorList>
            <consortium name="Lawrence Berkeley National Laboratory"/>
            <person name="Haridas S."/>
            <person name="Hensen N."/>
            <person name="Bonometti L."/>
            <person name="Westerberg I."/>
            <person name="Brannstrom I.O."/>
            <person name="Guillou S."/>
            <person name="Cros-Aarteil S."/>
            <person name="Calhoun S."/>
            <person name="Kuo A."/>
            <person name="Mondo S."/>
            <person name="Pangilinan J."/>
            <person name="Riley R."/>
            <person name="Labutti K."/>
            <person name="Andreopoulos B."/>
            <person name="Lipzen A."/>
            <person name="Chen C."/>
            <person name="Yanf M."/>
            <person name="Daum C."/>
            <person name="Ng V."/>
            <person name="Clum A."/>
            <person name="Steindorff A."/>
            <person name="Ohm R."/>
            <person name="Martin F."/>
            <person name="Silar P."/>
            <person name="Natvig D."/>
            <person name="Lalanne C."/>
            <person name="Gautier V."/>
            <person name="Ament-Velasquez S.L."/>
            <person name="Kruys A."/>
            <person name="Hutchinson M.I."/>
            <person name="Powell A.J."/>
            <person name="Barry K."/>
            <person name="Miller A.N."/>
            <person name="Grigoriev I.V."/>
            <person name="Debuchy R."/>
            <person name="Gladieux P."/>
            <person name="Thoren M.H."/>
            <person name="Johannesson H."/>
        </authorList>
    </citation>
    <scope>NUCLEOTIDE SEQUENCE</scope>
    <source>
        <strain evidence="4">SMH4131-1</strain>
    </source>
</reference>
<keyword evidence="5" id="KW-1185">Reference proteome</keyword>
<feature type="region of interest" description="Disordered" evidence="2">
    <location>
        <begin position="1"/>
        <end position="312"/>
    </location>
</feature>
<feature type="compositionally biased region" description="Basic and acidic residues" evidence="2">
    <location>
        <begin position="170"/>
        <end position="180"/>
    </location>
</feature>
<evidence type="ECO:0000313" key="5">
    <source>
        <dbReference type="Proteomes" id="UP001286456"/>
    </source>
</evidence>
<feature type="domain" description="Wings apart-like protein C-terminal" evidence="3">
    <location>
        <begin position="383"/>
        <end position="725"/>
    </location>
</feature>
<sequence length="854" mass="93245">MASYSDYDFPPKKRVTTYGKAGKKKVQPTVARAVRPESSVTENPAPKVVATTSPSSSPEPLPPPRVAAPSSRGRQQTTRTGRTAQSKAAEEAHSQPLPDTMGTGGQDDDARAKKRRLMRTYSEKQEKPVGPYSTPDSSPSDLRSPIKLMAKEIPRSIPAPRRQPKSQTTPEKDVTMKDEASQGVPFSAKTSRALDNLSVSAENPGRKNQQIPLRLSRVPKAPIGQSAIKNKSPPPAASKVQSTATQVPRKRRLIDALVSQAEGSSSEEDEISSQETAVSDMRHSPGLHSSSPPPQSSPHEQRPVVRPVLATKKSGPKFTYSQKRTMLAEEDDLLLGGGGLGGLGGIDEEPSKGALFDFGRLPKMSSAFSFLDEDDETANTGAVRSIHELRQAGANSRFADEMEDIMDRVGTPSEKPSSMRRGALLELAQKIREKDFRRQFRNHGDGGGLFNNLGEEMDLVSGYSIVATLTTLLATSVSAHLVQQLGPQGLAALLTRLLKETTDIGQLARDRKQNVSRNGQTTLGTIKSSILKLPIWEPISPTSLSPRTLALKCLDLVMRQSTHSSSEAEIFSTAVTDELFAILAVGSSNEAAWDFPSHQESCDLYLALYVLEGHSINAMQSRLGSRWTSKYVPIVANVLETALRRPADKYDDLESLALRITLNTTNTNQPACKSLVDQGLLRDLAESACGAFEVFLNSMKVDAFLSKVHESLIMMLGVMINFCVYHPPASQSLEERGDASRTPLNRLIRVFADNHAKTSDADSMEKTQLNVALGYLSILLGYLCLNSSIRDRFVSVHPKRSLQPLLDSINEFIRFHQEVAEARASDEGSKQETEFAALTRLQGLVVQLETQQFD</sequence>
<evidence type="ECO:0000313" key="4">
    <source>
        <dbReference type="EMBL" id="KAK3328452.1"/>
    </source>
</evidence>
<dbReference type="EMBL" id="JAUEPO010000003">
    <property type="protein sequence ID" value="KAK3328452.1"/>
    <property type="molecule type" value="Genomic_DNA"/>
</dbReference>
<dbReference type="PANTHER" id="PTHR22100">
    <property type="entry name" value="WINGS APART-LIKE PROTEIN HOMOLOG"/>
    <property type="match status" value="1"/>
</dbReference>